<sequence>MTRKSDSSFNTFINSTFEFCSSLNNMPGILSTFILPAIQKHTSNFIHECPYKLEKDLGVEDFLMDSSLLSLVSFGKALLGEYCIALLANKLACINNNESKYVNNVRCELKTTSRDSSSLTVLADVVKEINYVLAQFIVARKAHSTFNTFINSTFEFCSSYKNLPGFVTAFLLPAIQRHGSSFIHECPYKLEKDLGVDEFLLDSSLINYLSVGKAFVGDYCVDTVYKEKNNESIFWLKLCFTITKKRLQRKRPTMKKNSTKVSE</sequence>
<keyword evidence="2" id="KW-1185">Reference proteome</keyword>
<dbReference type="AlphaFoldDB" id="A0A9J6BJB1"/>
<dbReference type="PANTHER" id="PTHR20898">
    <property type="entry name" value="DAEDALUS ON 3-RELATED-RELATED"/>
    <property type="match status" value="1"/>
</dbReference>
<dbReference type="OrthoDB" id="10617341at2759"/>
<name>A0A9J6BJB1_POLVA</name>
<evidence type="ECO:0000313" key="1">
    <source>
        <dbReference type="EMBL" id="KAG5669810.1"/>
    </source>
</evidence>
<protein>
    <submittedName>
        <fullName evidence="1">Uncharacterized protein</fullName>
    </submittedName>
</protein>
<comment type="caution">
    <text evidence="1">The sequence shown here is derived from an EMBL/GenBank/DDBJ whole genome shotgun (WGS) entry which is preliminary data.</text>
</comment>
<dbReference type="InterPro" id="IPR010512">
    <property type="entry name" value="DUF1091"/>
</dbReference>
<gene>
    <name evidence="1" type="ORF">PVAND_000103</name>
</gene>
<dbReference type="Proteomes" id="UP001107558">
    <property type="component" value="Chromosome 3"/>
</dbReference>
<dbReference type="PANTHER" id="PTHR20898:SF0">
    <property type="entry name" value="DAEDALUS ON 3-RELATED"/>
    <property type="match status" value="1"/>
</dbReference>
<dbReference type="EMBL" id="JADBJN010000003">
    <property type="protein sequence ID" value="KAG5669810.1"/>
    <property type="molecule type" value="Genomic_DNA"/>
</dbReference>
<organism evidence="1 2">
    <name type="scientific">Polypedilum vanderplanki</name>
    <name type="common">Sleeping chironomid midge</name>
    <dbReference type="NCBI Taxonomy" id="319348"/>
    <lineage>
        <taxon>Eukaryota</taxon>
        <taxon>Metazoa</taxon>
        <taxon>Ecdysozoa</taxon>
        <taxon>Arthropoda</taxon>
        <taxon>Hexapoda</taxon>
        <taxon>Insecta</taxon>
        <taxon>Pterygota</taxon>
        <taxon>Neoptera</taxon>
        <taxon>Endopterygota</taxon>
        <taxon>Diptera</taxon>
        <taxon>Nematocera</taxon>
        <taxon>Chironomoidea</taxon>
        <taxon>Chironomidae</taxon>
        <taxon>Chironominae</taxon>
        <taxon>Polypedilum</taxon>
        <taxon>Polypedilum</taxon>
    </lineage>
</organism>
<reference evidence="1" key="1">
    <citation type="submission" date="2021-03" db="EMBL/GenBank/DDBJ databases">
        <title>Chromosome level genome of the anhydrobiotic midge Polypedilum vanderplanki.</title>
        <authorList>
            <person name="Yoshida Y."/>
            <person name="Kikawada T."/>
            <person name="Gusev O."/>
        </authorList>
    </citation>
    <scope>NUCLEOTIDE SEQUENCE</scope>
    <source>
        <strain evidence="1">NIAS01</strain>
        <tissue evidence="1">Whole body or cell culture</tissue>
    </source>
</reference>
<evidence type="ECO:0000313" key="2">
    <source>
        <dbReference type="Proteomes" id="UP001107558"/>
    </source>
</evidence>
<dbReference type="Pfam" id="PF06477">
    <property type="entry name" value="DUF1091"/>
    <property type="match status" value="1"/>
</dbReference>
<proteinExistence type="predicted"/>
<accession>A0A9J6BJB1</accession>